<dbReference type="Pfam" id="PF13145">
    <property type="entry name" value="Rotamase_2"/>
    <property type="match status" value="1"/>
</dbReference>
<evidence type="ECO:0000259" key="3">
    <source>
        <dbReference type="PROSITE" id="PS50198"/>
    </source>
</evidence>
<organism evidence="4 5">
    <name type="scientific">Cystobacter fuscus</name>
    <dbReference type="NCBI Taxonomy" id="43"/>
    <lineage>
        <taxon>Bacteria</taxon>
        <taxon>Pseudomonadati</taxon>
        <taxon>Myxococcota</taxon>
        <taxon>Myxococcia</taxon>
        <taxon>Myxococcales</taxon>
        <taxon>Cystobacterineae</taxon>
        <taxon>Archangiaceae</taxon>
        <taxon>Cystobacter</taxon>
    </lineage>
</organism>
<evidence type="ECO:0000313" key="4">
    <source>
        <dbReference type="EMBL" id="ATB38882.1"/>
    </source>
</evidence>
<dbReference type="RefSeq" id="WP_157758576.1">
    <property type="nucleotide sequence ID" value="NZ_CP022098.1"/>
</dbReference>
<dbReference type="InterPro" id="IPR000297">
    <property type="entry name" value="PPIase_PpiC"/>
</dbReference>
<dbReference type="PANTHER" id="PTHR47245:SF2">
    <property type="entry name" value="PEPTIDYL-PROLYL CIS-TRANS ISOMERASE HP_0175-RELATED"/>
    <property type="match status" value="1"/>
</dbReference>
<dbReference type="InterPro" id="IPR046357">
    <property type="entry name" value="PPIase_dom_sf"/>
</dbReference>
<dbReference type="EMBL" id="CP022098">
    <property type="protein sequence ID" value="ATB38882.1"/>
    <property type="molecule type" value="Genomic_DNA"/>
</dbReference>
<dbReference type="Gene3D" id="1.10.8.1040">
    <property type="match status" value="1"/>
</dbReference>
<accession>A0A250J5Z5</accession>
<keyword evidence="2" id="KW-0732">Signal</keyword>
<sequence>MRSRLPPSRSLLAASLSFALAACGGRGDSPGTPKDTSPVVATVGEHPITTQALQTKLEEQPPFIRARYTSLEKKKELLDNEIRFELLLQEARRRGLDKDPEVLATLEKVMVQKLLRLHQEGAVGKVSDEELRQYYDAHHDEFVRPERVRVSHLFLAAPEGSAKRDETRATANKLLAEIKRQPPTEQPGAFEKAVRTWSADASTKNAGGDLGYKTREELTQAWGPLVAEVASGLKTVGELGTVVATDQGFHLLQLTGRQAGVTQPLDGVKTRIENRLLTERRSRSMDALIEELEQKTPVRIEEEVLGAMTISTSSAARTGTP</sequence>
<protein>
    <recommendedName>
        <fullName evidence="3">PpiC domain-containing protein</fullName>
    </recommendedName>
</protein>
<evidence type="ECO:0000256" key="1">
    <source>
        <dbReference type="PROSITE-ProRule" id="PRU00278"/>
    </source>
</evidence>
<feature type="domain" description="PpiC" evidence="3">
    <location>
        <begin position="145"/>
        <end position="256"/>
    </location>
</feature>
<dbReference type="InterPro" id="IPR050245">
    <property type="entry name" value="PrsA_foldase"/>
</dbReference>
<feature type="signal peptide" evidence="2">
    <location>
        <begin position="1"/>
        <end position="21"/>
    </location>
</feature>
<dbReference type="SUPFAM" id="SSF109998">
    <property type="entry name" value="Triger factor/SurA peptide-binding domain-like"/>
    <property type="match status" value="1"/>
</dbReference>
<dbReference type="PANTHER" id="PTHR47245">
    <property type="entry name" value="PEPTIDYLPROLYL ISOMERASE"/>
    <property type="match status" value="1"/>
</dbReference>
<name>A0A250J5Z5_9BACT</name>
<dbReference type="PROSITE" id="PS50198">
    <property type="entry name" value="PPIC_PPIASE_2"/>
    <property type="match status" value="1"/>
</dbReference>
<keyword evidence="1" id="KW-0697">Rotamase</keyword>
<gene>
    <name evidence="4" type="ORF">CYFUS_004319</name>
</gene>
<dbReference type="Proteomes" id="UP000217257">
    <property type="component" value="Chromosome"/>
</dbReference>
<evidence type="ECO:0000256" key="2">
    <source>
        <dbReference type="SAM" id="SignalP"/>
    </source>
</evidence>
<dbReference type="GO" id="GO:0003755">
    <property type="term" value="F:peptidyl-prolyl cis-trans isomerase activity"/>
    <property type="evidence" value="ECO:0007669"/>
    <property type="project" value="UniProtKB-KW"/>
</dbReference>
<reference evidence="4 5" key="1">
    <citation type="submission" date="2017-06" db="EMBL/GenBank/DDBJ databases">
        <title>Sequencing and comparative analysis of myxobacterial genomes.</title>
        <authorList>
            <person name="Rupp O."/>
            <person name="Goesmann A."/>
            <person name="Sogaard-Andersen L."/>
        </authorList>
    </citation>
    <scope>NUCLEOTIDE SEQUENCE [LARGE SCALE GENOMIC DNA]</scope>
    <source>
        <strain evidence="4 5">DSM 52655</strain>
    </source>
</reference>
<proteinExistence type="predicted"/>
<dbReference type="AlphaFoldDB" id="A0A250J5Z5"/>
<dbReference type="KEGG" id="cfus:CYFUS_004319"/>
<feature type="chain" id="PRO_5012874327" description="PpiC domain-containing protein" evidence="2">
    <location>
        <begin position="22"/>
        <end position="321"/>
    </location>
</feature>
<dbReference type="Gene3D" id="1.10.4030.10">
    <property type="entry name" value="Porin chaperone SurA, peptide-binding domain"/>
    <property type="match status" value="1"/>
</dbReference>
<dbReference type="Gene3D" id="3.10.50.40">
    <property type="match status" value="1"/>
</dbReference>
<keyword evidence="1" id="KW-0413">Isomerase</keyword>
<evidence type="ECO:0000313" key="5">
    <source>
        <dbReference type="Proteomes" id="UP000217257"/>
    </source>
</evidence>
<dbReference type="PROSITE" id="PS51257">
    <property type="entry name" value="PROKAR_LIPOPROTEIN"/>
    <property type="match status" value="1"/>
</dbReference>
<dbReference type="InterPro" id="IPR027304">
    <property type="entry name" value="Trigger_fact/SurA_dom_sf"/>
</dbReference>
<dbReference type="SUPFAM" id="SSF54534">
    <property type="entry name" value="FKBP-like"/>
    <property type="match status" value="1"/>
</dbReference>